<feature type="transmembrane region" description="Helical" evidence="1">
    <location>
        <begin position="116"/>
        <end position="137"/>
    </location>
</feature>
<accession>A0AAN9DZP1</accession>
<evidence type="ECO:0000313" key="2">
    <source>
        <dbReference type="EMBL" id="KAK7243500.1"/>
    </source>
</evidence>
<name>A0AAN9DZP1_CROPI</name>
<keyword evidence="3" id="KW-1185">Reference proteome</keyword>
<keyword evidence="1" id="KW-0812">Transmembrane</keyword>
<organism evidence="2 3">
    <name type="scientific">Crotalaria pallida</name>
    <name type="common">Smooth rattlebox</name>
    <name type="synonym">Crotalaria striata</name>
    <dbReference type="NCBI Taxonomy" id="3830"/>
    <lineage>
        <taxon>Eukaryota</taxon>
        <taxon>Viridiplantae</taxon>
        <taxon>Streptophyta</taxon>
        <taxon>Embryophyta</taxon>
        <taxon>Tracheophyta</taxon>
        <taxon>Spermatophyta</taxon>
        <taxon>Magnoliopsida</taxon>
        <taxon>eudicotyledons</taxon>
        <taxon>Gunneridae</taxon>
        <taxon>Pentapetalae</taxon>
        <taxon>rosids</taxon>
        <taxon>fabids</taxon>
        <taxon>Fabales</taxon>
        <taxon>Fabaceae</taxon>
        <taxon>Papilionoideae</taxon>
        <taxon>50 kb inversion clade</taxon>
        <taxon>genistoids sensu lato</taxon>
        <taxon>core genistoids</taxon>
        <taxon>Crotalarieae</taxon>
        <taxon>Crotalaria</taxon>
    </lineage>
</organism>
<proteinExistence type="predicted"/>
<protein>
    <submittedName>
        <fullName evidence="2">Uncharacterized protein</fullName>
    </submittedName>
</protein>
<keyword evidence="1" id="KW-0472">Membrane</keyword>
<keyword evidence="1" id="KW-1133">Transmembrane helix</keyword>
<evidence type="ECO:0000313" key="3">
    <source>
        <dbReference type="Proteomes" id="UP001372338"/>
    </source>
</evidence>
<sequence length="148" mass="16678">MHTFPFFFQPLPPRSSSPAAAVRFSLRFVCFVSSLTAGRTPLTHPHCCRASHRHRRRPAIVAPHAATIVIHSAVVNLSLRNRHFKLHLQTSVLKNCDPYSPQIPNLLPILPKNKTFAFLGIIQLHFKAYIITICLIINSDVDTFVICC</sequence>
<dbReference type="AlphaFoldDB" id="A0AAN9DZP1"/>
<evidence type="ECO:0000256" key="1">
    <source>
        <dbReference type="SAM" id="Phobius"/>
    </source>
</evidence>
<reference evidence="2 3" key="1">
    <citation type="submission" date="2024-01" db="EMBL/GenBank/DDBJ databases">
        <title>The genomes of 5 underutilized Papilionoideae crops provide insights into root nodulation and disease resistanc.</title>
        <authorList>
            <person name="Yuan L."/>
        </authorList>
    </citation>
    <scope>NUCLEOTIDE SEQUENCE [LARGE SCALE GENOMIC DNA]</scope>
    <source>
        <strain evidence="2">ZHUSHIDOU_FW_LH</strain>
        <tissue evidence="2">Leaf</tissue>
    </source>
</reference>
<gene>
    <name evidence="2" type="ORF">RIF29_38298</name>
</gene>
<dbReference type="EMBL" id="JAYWIO010000008">
    <property type="protein sequence ID" value="KAK7243500.1"/>
    <property type="molecule type" value="Genomic_DNA"/>
</dbReference>
<dbReference type="Proteomes" id="UP001372338">
    <property type="component" value="Unassembled WGS sequence"/>
</dbReference>
<comment type="caution">
    <text evidence="2">The sequence shown here is derived from an EMBL/GenBank/DDBJ whole genome shotgun (WGS) entry which is preliminary data.</text>
</comment>